<comment type="caution">
    <text evidence="1">The sequence shown here is derived from an EMBL/GenBank/DDBJ whole genome shotgun (WGS) entry which is preliminary data.</text>
</comment>
<dbReference type="Proteomes" id="UP000188268">
    <property type="component" value="Unassembled WGS sequence"/>
</dbReference>
<protein>
    <submittedName>
        <fullName evidence="1">Uncharacterized protein</fullName>
    </submittedName>
</protein>
<reference evidence="1 2" key="1">
    <citation type="submission" date="2013-09" db="EMBL/GenBank/DDBJ databases">
        <title>Corchorus capsularis genome sequencing.</title>
        <authorList>
            <person name="Alam M."/>
            <person name="Haque M.S."/>
            <person name="Islam M.S."/>
            <person name="Emdad E.M."/>
            <person name="Islam M.M."/>
            <person name="Ahmed B."/>
            <person name="Halim A."/>
            <person name="Hossen Q.M.M."/>
            <person name="Hossain M.Z."/>
            <person name="Ahmed R."/>
            <person name="Khan M.M."/>
            <person name="Islam R."/>
            <person name="Rashid M.M."/>
            <person name="Khan S.A."/>
            <person name="Rahman M.S."/>
            <person name="Alam M."/>
        </authorList>
    </citation>
    <scope>NUCLEOTIDE SEQUENCE [LARGE SCALE GENOMIC DNA]</scope>
    <source>
        <strain evidence="2">cv. CVL-1</strain>
        <tissue evidence="1">Whole seedling</tissue>
    </source>
</reference>
<dbReference type="Gramene" id="OMO61426">
    <property type="protein sequence ID" value="OMO61426"/>
    <property type="gene ID" value="CCACVL1_23520"/>
</dbReference>
<sequence length="33" mass="3668">MKPDAFEAEGNKWQLDGNQLSKSIACKSIDVFP</sequence>
<keyword evidence="2" id="KW-1185">Reference proteome</keyword>
<name>A0A1R3GTN8_COCAP</name>
<evidence type="ECO:0000313" key="2">
    <source>
        <dbReference type="Proteomes" id="UP000188268"/>
    </source>
</evidence>
<organism evidence="1 2">
    <name type="scientific">Corchorus capsularis</name>
    <name type="common">Jute</name>
    <dbReference type="NCBI Taxonomy" id="210143"/>
    <lineage>
        <taxon>Eukaryota</taxon>
        <taxon>Viridiplantae</taxon>
        <taxon>Streptophyta</taxon>
        <taxon>Embryophyta</taxon>
        <taxon>Tracheophyta</taxon>
        <taxon>Spermatophyta</taxon>
        <taxon>Magnoliopsida</taxon>
        <taxon>eudicotyledons</taxon>
        <taxon>Gunneridae</taxon>
        <taxon>Pentapetalae</taxon>
        <taxon>rosids</taxon>
        <taxon>malvids</taxon>
        <taxon>Malvales</taxon>
        <taxon>Malvaceae</taxon>
        <taxon>Grewioideae</taxon>
        <taxon>Apeibeae</taxon>
        <taxon>Corchorus</taxon>
    </lineage>
</organism>
<accession>A0A1R3GTN8</accession>
<dbReference type="EMBL" id="AWWV01013467">
    <property type="protein sequence ID" value="OMO61426.1"/>
    <property type="molecule type" value="Genomic_DNA"/>
</dbReference>
<proteinExistence type="predicted"/>
<evidence type="ECO:0000313" key="1">
    <source>
        <dbReference type="EMBL" id="OMO61426.1"/>
    </source>
</evidence>
<gene>
    <name evidence="1" type="ORF">CCACVL1_23520</name>
</gene>
<dbReference type="AlphaFoldDB" id="A0A1R3GTN8"/>